<keyword evidence="1" id="KW-1133">Transmembrane helix</keyword>
<proteinExistence type="predicted"/>
<dbReference type="OrthoDB" id="1275068at2"/>
<evidence type="ECO:0000256" key="1">
    <source>
        <dbReference type="SAM" id="Phobius"/>
    </source>
</evidence>
<keyword evidence="1" id="KW-0472">Membrane</keyword>
<reference evidence="2 3" key="1">
    <citation type="submission" date="2019-03" db="EMBL/GenBank/DDBJ databases">
        <title>Genomic Encyclopedia of Type Strains, Phase III (KMG-III): the genomes of soil and plant-associated and newly described type strains.</title>
        <authorList>
            <person name="Whitman W."/>
        </authorList>
    </citation>
    <scope>NUCLEOTIDE SEQUENCE [LARGE SCALE GENOMIC DNA]</scope>
    <source>
        <strain evidence="2 3">CGMCC 1.12802</strain>
    </source>
</reference>
<dbReference type="AlphaFoldDB" id="A0A4R8IAQ6"/>
<dbReference type="EMBL" id="SOEO01000001">
    <property type="protein sequence ID" value="TDX87212.1"/>
    <property type="molecule type" value="Genomic_DNA"/>
</dbReference>
<name>A0A4R8IAQ6_9FLAO</name>
<evidence type="ECO:0000313" key="2">
    <source>
        <dbReference type="EMBL" id="TDX87212.1"/>
    </source>
</evidence>
<keyword evidence="1" id="KW-0812">Transmembrane</keyword>
<protein>
    <submittedName>
        <fullName evidence="2">Uncharacterized protein</fullName>
    </submittedName>
</protein>
<comment type="caution">
    <text evidence="2">The sequence shown here is derived from an EMBL/GenBank/DDBJ whole genome shotgun (WGS) entry which is preliminary data.</text>
</comment>
<dbReference type="Proteomes" id="UP000295313">
    <property type="component" value="Unassembled WGS sequence"/>
</dbReference>
<evidence type="ECO:0000313" key="3">
    <source>
        <dbReference type="Proteomes" id="UP000295313"/>
    </source>
</evidence>
<sequence>MLLGLFDYIILVIIIIFNIGVWKYKIIKKGNRIFYLSILLLFGFVIPFFSIDFEIKNATVNSKEIDSFTLLYTFFRFPTWWFFGVVEVLFLKHQIKKAKS</sequence>
<keyword evidence="3" id="KW-1185">Reference proteome</keyword>
<accession>A0A4R8IAQ6</accession>
<dbReference type="RefSeq" id="WP_133943830.1">
    <property type="nucleotide sequence ID" value="NZ_SOEO01000001.1"/>
</dbReference>
<organism evidence="2 3">
    <name type="scientific">Epilithonimonas xixisoli</name>
    <dbReference type="NCBI Taxonomy" id="1476462"/>
    <lineage>
        <taxon>Bacteria</taxon>
        <taxon>Pseudomonadati</taxon>
        <taxon>Bacteroidota</taxon>
        <taxon>Flavobacteriia</taxon>
        <taxon>Flavobacteriales</taxon>
        <taxon>Weeksellaceae</taxon>
        <taxon>Chryseobacterium group</taxon>
        <taxon>Epilithonimonas</taxon>
    </lineage>
</organism>
<feature type="transmembrane region" description="Helical" evidence="1">
    <location>
        <begin position="33"/>
        <end position="51"/>
    </location>
</feature>
<feature type="transmembrane region" description="Helical" evidence="1">
    <location>
        <begin position="6"/>
        <end position="24"/>
    </location>
</feature>
<gene>
    <name evidence="2" type="ORF">B0I22_1398</name>
</gene>
<feature type="transmembrane region" description="Helical" evidence="1">
    <location>
        <begin position="71"/>
        <end position="91"/>
    </location>
</feature>